<dbReference type="Proteomes" id="UP000267187">
    <property type="component" value="Unassembled WGS sequence"/>
</dbReference>
<dbReference type="EMBL" id="REFJ01000005">
    <property type="protein sequence ID" value="RMA78960.1"/>
    <property type="molecule type" value="Genomic_DNA"/>
</dbReference>
<reference evidence="2 3" key="1">
    <citation type="submission" date="2018-10" db="EMBL/GenBank/DDBJ databases">
        <title>Genomic Encyclopedia of Type Strains, Phase IV (KMG-IV): sequencing the most valuable type-strain genomes for metagenomic binning, comparative biology and taxonomic classification.</title>
        <authorList>
            <person name="Goeker M."/>
        </authorList>
    </citation>
    <scope>NUCLEOTIDE SEQUENCE [LARGE SCALE GENOMIC DNA]</scope>
    <source>
        <strain evidence="2 3">DSM 25080</strain>
    </source>
</reference>
<dbReference type="OrthoDB" id="5298497at2"/>
<feature type="transmembrane region" description="Helical" evidence="1">
    <location>
        <begin position="60"/>
        <end position="76"/>
    </location>
</feature>
<keyword evidence="1" id="KW-1133">Transmembrane helix</keyword>
<dbReference type="RefSeq" id="WP_121877590.1">
    <property type="nucleotide sequence ID" value="NZ_REFJ01000005.1"/>
</dbReference>
<comment type="caution">
    <text evidence="2">The sequence shown here is derived from an EMBL/GenBank/DDBJ whole genome shotgun (WGS) entry which is preliminary data.</text>
</comment>
<dbReference type="AlphaFoldDB" id="A0A3M0A2A2"/>
<dbReference type="PANTHER" id="PTHR34351">
    <property type="entry name" value="SLR1927 PROTEIN-RELATED"/>
    <property type="match status" value="1"/>
</dbReference>
<organism evidence="2 3">
    <name type="scientific">Umboniibacter marinipuniceus</name>
    <dbReference type="NCBI Taxonomy" id="569599"/>
    <lineage>
        <taxon>Bacteria</taxon>
        <taxon>Pseudomonadati</taxon>
        <taxon>Pseudomonadota</taxon>
        <taxon>Gammaproteobacteria</taxon>
        <taxon>Cellvibrionales</taxon>
        <taxon>Cellvibrionaceae</taxon>
        <taxon>Umboniibacter</taxon>
    </lineage>
</organism>
<keyword evidence="1" id="KW-0472">Membrane</keyword>
<gene>
    <name evidence="2" type="ORF">DFR27_2301</name>
</gene>
<dbReference type="PANTHER" id="PTHR34351:SF1">
    <property type="entry name" value="SLR1927 PROTEIN"/>
    <property type="match status" value="1"/>
</dbReference>
<keyword evidence="3" id="KW-1185">Reference proteome</keyword>
<proteinExistence type="predicted"/>
<name>A0A3M0A2A2_9GAMM</name>
<evidence type="ECO:0000256" key="1">
    <source>
        <dbReference type="SAM" id="Phobius"/>
    </source>
</evidence>
<evidence type="ECO:0000313" key="3">
    <source>
        <dbReference type="Proteomes" id="UP000267187"/>
    </source>
</evidence>
<accession>A0A3M0A2A2</accession>
<feature type="transmembrane region" description="Helical" evidence="1">
    <location>
        <begin position="28"/>
        <end position="48"/>
    </location>
</feature>
<protein>
    <submittedName>
        <fullName evidence="2">Uncharacterized protein (DUF58 family)</fullName>
    </submittedName>
</protein>
<sequence length="314" mass="35703">MKLAQRFQRWAVRRSTAEHQIALTHRNLYIVPTVVGFFWLAVFGLVWVGAANYDNNPARFLAWWLLSVFFVAMWKTHRQLQGAKVRLLSVSEAPVDEFALVKLQLEDVPHGIEVQIDHGEWQRWPSQQSVFSGQVTVPQRGYYALPPIKLRTQLPFGLFRCWTVLRFTKPCIGYPAPLASVYLPCSQHASDDAEQASRQVIHGSGEDFNELRAYQPGEPLSRVDWKALAKTQQWFSKHYGSPSAGAWILDFDRLSGQAEQRLSVLCFWVLAAQASQQALGLRLGPQYFDLANSELHYRQILKALALYGMGESNG</sequence>
<keyword evidence="1" id="KW-0812">Transmembrane</keyword>
<evidence type="ECO:0000313" key="2">
    <source>
        <dbReference type="EMBL" id="RMA78960.1"/>
    </source>
</evidence>